<proteinExistence type="predicted"/>
<name>A0A645JC29_9ZZZZ</name>
<gene>
    <name evidence="1" type="ORF">SDC9_208945</name>
</gene>
<reference evidence="1" key="1">
    <citation type="submission" date="2019-08" db="EMBL/GenBank/DDBJ databases">
        <authorList>
            <person name="Kucharzyk K."/>
            <person name="Murdoch R.W."/>
            <person name="Higgins S."/>
            <person name="Loffler F."/>
        </authorList>
    </citation>
    <scope>NUCLEOTIDE SEQUENCE</scope>
</reference>
<comment type="caution">
    <text evidence="1">The sequence shown here is derived from an EMBL/GenBank/DDBJ whole genome shotgun (WGS) entry which is preliminary data.</text>
</comment>
<accession>A0A645JC29</accession>
<sequence length="40" mass="4730">MSQFGVTLCAFDRRFNIFLRILYILALGINLKEDMLHKMP</sequence>
<dbReference type="AlphaFoldDB" id="A0A645JC29"/>
<organism evidence="1">
    <name type="scientific">bioreactor metagenome</name>
    <dbReference type="NCBI Taxonomy" id="1076179"/>
    <lineage>
        <taxon>unclassified sequences</taxon>
        <taxon>metagenomes</taxon>
        <taxon>ecological metagenomes</taxon>
    </lineage>
</organism>
<evidence type="ECO:0000313" key="1">
    <source>
        <dbReference type="EMBL" id="MPN61211.1"/>
    </source>
</evidence>
<dbReference type="EMBL" id="VSSQ01137471">
    <property type="protein sequence ID" value="MPN61211.1"/>
    <property type="molecule type" value="Genomic_DNA"/>
</dbReference>
<protein>
    <submittedName>
        <fullName evidence="1">Uncharacterized protein</fullName>
    </submittedName>
</protein>